<gene>
    <name evidence="10" type="ORF">AVDCRST_MAG60-699</name>
</gene>
<dbReference type="SUPFAM" id="SSF161098">
    <property type="entry name" value="MetI-like"/>
    <property type="match status" value="1"/>
</dbReference>
<sequence>MATSTPLRPGHAGPGDHRAARAPRTARSVLYHPLMALAGFLWLVPILWMISMALTANDVFQRETVGLLPISVTWENFRDVFTVGHLPRWFLNSAIVSTVATVLTVTICSMAGYAFAKMRFTGRRLLFVVVIAGLMVPKEAMFVPLFLMFSDAGQQNTYQALFLPRIAFPLGVFIMTQFFSRIPDELEEAARIDGAGPWRVFWSIMLPLARPAMASLGILTFVMTWNDYLWPLVSSTERSMFTVTTGLASLQSNFAAATEVGSLMARGLVGSLPLIILFLFFQKQLIRGITLGSGEK</sequence>
<reference evidence="10" key="1">
    <citation type="submission" date="2020-02" db="EMBL/GenBank/DDBJ databases">
        <authorList>
            <person name="Meier V. D."/>
        </authorList>
    </citation>
    <scope>NUCLEOTIDE SEQUENCE</scope>
    <source>
        <strain evidence="10">AVDCRST_MAG60</strain>
    </source>
</reference>
<dbReference type="GO" id="GO:0005886">
    <property type="term" value="C:plasma membrane"/>
    <property type="evidence" value="ECO:0007669"/>
    <property type="project" value="UniProtKB-SubCell"/>
</dbReference>
<feature type="transmembrane region" description="Helical" evidence="7">
    <location>
        <begin position="89"/>
        <end position="113"/>
    </location>
</feature>
<organism evidence="10">
    <name type="scientific">uncultured Nocardioides sp</name>
    <dbReference type="NCBI Taxonomy" id="198441"/>
    <lineage>
        <taxon>Bacteria</taxon>
        <taxon>Bacillati</taxon>
        <taxon>Actinomycetota</taxon>
        <taxon>Actinomycetes</taxon>
        <taxon>Propionibacteriales</taxon>
        <taxon>Nocardioidaceae</taxon>
        <taxon>Nocardioides</taxon>
        <taxon>environmental samples</taxon>
    </lineage>
</organism>
<feature type="domain" description="ABC transmembrane type-1" evidence="9">
    <location>
        <begin position="90"/>
        <end position="281"/>
    </location>
</feature>
<proteinExistence type="inferred from homology"/>
<dbReference type="PANTHER" id="PTHR43744">
    <property type="entry name" value="ABC TRANSPORTER PERMEASE PROTEIN MG189-RELATED-RELATED"/>
    <property type="match status" value="1"/>
</dbReference>
<evidence type="ECO:0000256" key="8">
    <source>
        <dbReference type="SAM" id="MobiDB-lite"/>
    </source>
</evidence>
<dbReference type="Pfam" id="PF00528">
    <property type="entry name" value="BPD_transp_1"/>
    <property type="match status" value="1"/>
</dbReference>
<evidence type="ECO:0000256" key="6">
    <source>
        <dbReference type="ARBA" id="ARBA00023136"/>
    </source>
</evidence>
<dbReference type="AlphaFoldDB" id="A0A6J4N809"/>
<evidence type="ECO:0000256" key="7">
    <source>
        <dbReference type="RuleBase" id="RU363032"/>
    </source>
</evidence>
<keyword evidence="2 7" id="KW-0813">Transport</keyword>
<evidence type="ECO:0000256" key="3">
    <source>
        <dbReference type="ARBA" id="ARBA00022475"/>
    </source>
</evidence>
<dbReference type="Gene3D" id="1.10.3720.10">
    <property type="entry name" value="MetI-like"/>
    <property type="match status" value="1"/>
</dbReference>
<keyword evidence="3" id="KW-1003">Cell membrane</keyword>
<accession>A0A6J4N809</accession>
<dbReference type="InterPro" id="IPR000515">
    <property type="entry name" value="MetI-like"/>
</dbReference>
<evidence type="ECO:0000256" key="2">
    <source>
        <dbReference type="ARBA" id="ARBA00022448"/>
    </source>
</evidence>
<evidence type="ECO:0000256" key="4">
    <source>
        <dbReference type="ARBA" id="ARBA00022692"/>
    </source>
</evidence>
<dbReference type="EMBL" id="CADCUN010000076">
    <property type="protein sequence ID" value="CAA9378605.1"/>
    <property type="molecule type" value="Genomic_DNA"/>
</dbReference>
<comment type="subcellular location">
    <subcellularLocation>
        <location evidence="1 7">Cell membrane</location>
        <topology evidence="1 7">Multi-pass membrane protein</topology>
    </subcellularLocation>
</comment>
<feature type="transmembrane region" description="Helical" evidence="7">
    <location>
        <begin position="263"/>
        <end position="281"/>
    </location>
</feature>
<dbReference type="PROSITE" id="PS50928">
    <property type="entry name" value="ABC_TM1"/>
    <property type="match status" value="1"/>
</dbReference>
<evidence type="ECO:0000313" key="10">
    <source>
        <dbReference type="EMBL" id="CAA9378605.1"/>
    </source>
</evidence>
<protein>
    <submittedName>
        <fullName evidence="10">ABC transporter, permease protein 2 (Cluster 1, maltose/g3p/polyamine/iron)</fullName>
    </submittedName>
</protein>
<evidence type="ECO:0000256" key="5">
    <source>
        <dbReference type="ARBA" id="ARBA00022989"/>
    </source>
</evidence>
<dbReference type="GO" id="GO:0055085">
    <property type="term" value="P:transmembrane transport"/>
    <property type="evidence" value="ECO:0007669"/>
    <property type="project" value="InterPro"/>
</dbReference>
<feature type="transmembrane region" description="Helical" evidence="7">
    <location>
        <begin position="125"/>
        <end position="149"/>
    </location>
</feature>
<comment type="similarity">
    <text evidence="7">Belongs to the binding-protein-dependent transport system permease family.</text>
</comment>
<evidence type="ECO:0000259" key="9">
    <source>
        <dbReference type="PROSITE" id="PS50928"/>
    </source>
</evidence>
<name>A0A6J4N809_9ACTN</name>
<dbReference type="InterPro" id="IPR035906">
    <property type="entry name" value="MetI-like_sf"/>
</dbReference>
<feature type="transmembrane region" description="Helical" evidence="7">
    <location>
        <begin position="161"/>
        <end position="179"/>
    </location>
</feature>
<keyword evidence="5 7" id="KW-1133">Transmembrane helix</keyword>
<dbReference type="PANTHER" id="PTHR43744:SF12">
    <property type="entry name" value="ABC TRANSPORTER PERMEASE PROTEIN MG189-RELATED"/>
    <property type="match status" value="1"/>
</dbReference>
<feature type="transmembrane region" description="Helical" evidence="7">
    <location>
        <begin position="29"/>
        <end position="50"/>
    </location>
</feature>
<keyword evidence="6 7" id="KW-0472">Membrane</keyword>
<keyword evidence="4 7" id="KW-0812">Transmembrane</keyword>
<dbReference type="CDD" id="cd06261">
    <property type="entry name" value="TM_PBP2"/>
    <property type="match status" value="1"/>
</dbReference>
<evidence type="ECO:0000256" key="1">
    <source>
        <dbReference type="ARBA" id="ARBA00004651"/>
    </source>
</evidence>
<feature type="region of interest" description="Disordered" evidence="8">
    <location>
        <begin position="1"/>
        <end position="20"/>
    </location>
</feature>
<feature type="transmembrane region" description="Helical" evidence="7">
    <location>
        <begin position="200"/>
        <end position="225"/>
    </location>
</feature>